<protein>
    <submittedName>
        <fullName evidence="1">Uncharacterized protein</fullName>
    </submittedName>
</protein>
<reference evidence="1 2" key="1">
    <citation type="submission" date="2016-10" db="EMBL/GenBank/DDBJ databases">
        <authorList>
            <person name="de Groot N.N."/>
        </authorList>
    </citation>
    <scope>NUCLEOTIDE SEQUENCE [LARGE SCALE GENOMIC DNA]</scope>
    <source>
        <strain evidence="1 2">ATCC 51969</strain>
    </source>
</reference>
<name>A0A1I2BDS5_9SPHI</name>
<dbReference type="AlphaFoldDB" id="A0A1I2BDS5"/>
<evidence type="ECO:0000313" key="2">
    <source>
        <dbReference type="Proteomes" id="UP000183129"/>
    </source>
</evidence>
<gene>
    <name evidence="1" type="ORF">SAMN03003324_00836</name>
</gene>
<evidence type="ECO:0000313" key="1">
    <source>
        <dbReference type="EMBL" id="SFE54209.1"/>
    </source>
</evidence>
<proteinExistence type="predicted"/>
<dbReference type="Proteomes" id="UP000183129">
    <property type="component" value="Unassembled WGS sequence"/>
</dbReference>
<organism evidence="1 2">
    <name type="scientific">Pedobacter antarcticus</name>
    <dbReference type="NCBI Taxonomy" id="34086"/>
    <lineage>
        <taxon>Bacteria</taxon>
        <taxon>Pseudomonadati</taxon>
        <taxon>Bacteroidota</taxon>
        <taxon>Sphingobacteriia</taxon>
        <taxon>Sphingobacteriales</taxon>
        <taxon>Sphingobacteriaceae</taxon>
        <taxon>Pedobacter</taxon>
    </lineage>
</organism>
<sequence>MYTLKNIVLADIGYIPGRQTDSNIALSGCFDMPQRLGKTSHSWADEPGIEPYVSLSDIQSGGFSGRNLNLTGFIKGTDREDCENKCKAVIGIFADLTDLIPLTSKWGQFMVLLNGVIQFKYLSNNYLTVDIPMREPEPIMPSELTFTGNNDTGIDGISFQQLGGAFLGLANRRNRPDSKASDITTYGKDGYQITQRYAQEMTLRMAIKQPTYELFKEKIDFLMSLFAAPGLRKIKIPNDLSREFFVKDGFTVNNLYSRPDFMFGIIECVIVQVEGIVKKYNQTITFPAIVNKFVDSEDFWPQVSVSSGLPITLTSSNESVAEVLSGNRIHITGIGQSIITATQPGNEQFNAATPKIQILRVTEANNQFTYTFPYPLS</sequence>
<dbReference type="EMBL" id="FONS01000001">
    <property type="protein sequence ID" value="SFE54209.1"/>
    <property type="molecule type" value="Genomic_DNA"/>
</dbReference>
<accession>A0A1I2BDS5</accession>